<name>A0AAU9XFX0_9CNID</name>
<keyword evidence="3" id="KW-1185">Reference proteome</keyword>
<evidence type="ECO:0000313" key="2">
    <source>
        <dbReference type="EMBL" id="CAH3146358.1"/>
    </source>
</evidence>
<protein>
    <submittedName>
        <fullName evidence="2">Uncharacterized protein</fullName>
    </submittedName>
</protein>
<evidence type="ECO:0000313" key="3">
    <source>
        <dbReference type="Proteomes" id="UP001159428"/>
    </source>
</evidence>
<gene>
    <name evidence="2" type="ORF">PMEA_00022952</name>
</gene>
<feature type="signal peptide" evidence="1">
    <location>
        <begin position="1"/>
        <end position="26"/>
    </location>
</feature>
<comment type="caution">
    <text evidence="2">The sequence shown here is derived from an EMBL/GenBank/DDBJ whole genome shotgun (WGS) entry which is preliminary data.</text>
</comment>
<proteinExistence type="predicted"/>
<organism evidence="2 3">
    <name type="scientific">Pocillopora meandrina</name>
    <dbReference type="NCBI Taxonomy" id="46732"/>
    <lineage>
        <taxon>Eukaryota</taxon>
        <taxon>Metazoa</taxon>
        <taxon>Cnidaria</taxon>
        <taxon>Anthozoa</taxon>
        <taxon>Hexacorallia</taxon>
        <taxon>Scleractinia</taxon>
        <taxon>Astrocoeniina</taxon>
        <taxon>Pocilloporidae</taxon>
        <taxon>Pocillopora</taxon>
    </lineage>
</organism>
<sequence length="209" mass="23280">MTVLRNVLVNIFLVALFSQFISSTAAKVILYSDLGITLHNGCSISEDRGTITCNMTFVDHPITMDLKVNKYDDPVSMTASMDVPDLQISWSHTFSFSDTQEVSGRNSSGVYVQVQLTQKSDDLRLNVKLLAKGKTSGQDLHPTEMTVIEGNFLLKSDERGNFEWWHKLTETEKGAVIGGPLFVILFVISISCCCCCKRSNCCSCRCRCR</sequence>
<accession>A0AAU9XFX0</accession>
<dbReference type="EMBL" id="CALNXJ010000041">
    <property type="protein sequence ID" value="CAH3146358.1"/>
    <property type="molecule type" value="Genomic_DNA"/>
</dbReference>
<feature type="chain" id="PRO_5044009754" evidence="1">
    <location>
        <begin position="27"/>
        <end position="209"/>
    </location>
</feature>
<dbReference type="Proteomes" id="UP001159428">
    <property type="component" value="Unassembled WGS sequence"/>
</dbReference>
<keyword evidence="1" id="KW-0732">Signal</keyword>
<reference evidence="2 3" key="1">
    <citation type="submission" date="2022-05" db="EMBL/GenBank/DDBJ databases">
        <authorList>
            <consortium name="Genoscope - CEA"/>
            <person name="William W."/>
        </authorList>
    </citation>
    <scope>NUCLEOTIDE SEQUENCE [LARGE SCALE GENOMIC DNA]</scope>
</reference>
<evidence type="ECO:0000256" key="1">
    <source>
        <dbReference type="SAM" id="SignalP"/>
    </source>
</evidence>
<dbReference type="AlphaFoldDB" id="A0AAU9XFX0"/>